<organism evidence="1 2">
    <name type="scientific">Anoxybacteroides rupiense</name>
    <dbReference type="NCBI Taxonomy" id="311460"/>
    <lineage>
        <taxon>Bacteria</taxon>
        <taxon>Bacillati</taxon>
        <taxon>Bacillota</taxon>
        <taxon>Bacilli</taxon>
        <taxon>Bacillales</taxon>
        <taxon>Anoxybacillaceae</taxon>
        <taxon>Anoxybacteroides</taxon>
    </lineage>
</organism>
<accession>A0ABD5IT34</accession>
<protein>
    <recommendedName>
        <fullName evidence="3">6-bladed beta-propeller</fullName>
    </recommendedName>
</protein>
<proteinExistence type="predicted"/>
<dbReference type="EMBL" id="JARTLI010000005">
    <property type="protein sequence ID" value="MED5051468.1"/>
    <property type="molecule type" value="Genomic_DNA"/>
</dbReference>
<feature type="non-terminal residue" evidence="1">
    <location>
        <position position="1"/>
    </location>
</feature>
<dbReference type="InterPro" id="IPR011044">
    <property type="entry name" value="Quino_amine_DH_bsu"/>
</dbReference>
<evidence type="ECO:0008006" key="3">
    <source>
        <dbReference type="Google" id="ProtNLM"/>
    </source>
</evidence>
<dbReference type="AlphaFoldDB" id="A0ABD5IT34"/>
<comment type="caution">
    <text evidence="1">The sequence shown here is derived from an EMBL/GenBank/DDBJ whole genome shotgun (WGS) entry which is preliminary data.</text>
</comment>
<gene>
    <name evidence="1" type="ORF">P9850_06280</name>
</gene>
<reference evidence="1 2" key="1">
    <citation type="submission" date="2023-03" db="EMBL/GenBank/DDBJ databases">
        <title>Bacillus Genome Sequencing.</title>
        <authorList>
            <person name="Dunlap C."/>
        </authorList>
    </citation>
    <scope>NUCLEOTIDE SEQUENCE [LARGE SCALE GENOMIC DNA]</scope>
    <source>
        <strain evidence="1 2">NRS-38</strain>
    </source>
</reference>
<name>A0ABD5IT34_9BACL</name>
<dbReference type="RefSeq" id="WP_328217659.1">
    <property type="nucleotide sequence ID" value="NZ_JARTLI010000005.1"/>
</dbReference>
<dbReference type="Proteomes" id="UP001339962">
    <property type="component" value="Unassembled WGS sequence"/>
</dbReference>
<evidence type="ECO:0000313" key="1">
    <source>
        <dbReference type="EMBL" id="MED5051468.1"/>
    </source>
</evidence>
<dbReference type="SUPFAM" id="SSF50969">
    <property type="entry name" value="YVTN repeat-like/Quinoprotein amine dehydrogenase"/>
    <property type="match status" value="1"/>
</dbReference>
<sequence length="307" mass="35847">HKILDGTLHFIYSHPFDDGSYYLKTKDGLNFEKVKFDLNDISYLYNDFDNNVYLLSQHAFSYYKITKKGDDIVENKIPFPLTFMFKDQNLEVFGINKDIQSNTLDVRDLKYHKKYQIEYPTYLSLMNYDDKYIYLSNDVIDQEKSVIRIISRENGEEVKTIEISSTATDLVFYKDKVVAVTDHFLHFIDKNTFDVMDVSYPLSSAVGEGDKAISINNKLYVSYNNKGKVSILTLDEKYKWENTINLDINYGSGKFIDHQFFVLEQYELSEDAGGKLSVYDITEDKVTSIFLPKQDRKVQDFVLTKNN</sequence>
<evidence type="ECO:0000313" key="2">
    <source>
        <dbReference type="Proteomes" id="UP001339962"/>
    </source>
</evidence>